<protein>
    <recommendedName>
        <fullName evidence="2">SWIM-type domain-containing protein</fullName>
    </recommendedName>
</protein>
<dbReference type="Proteomes" id="UP001160148">
    <property type="component" value="Unassembled WGS sequence"/>
</dbReference>
<keyword evidence="1" id="KW-0479">Metal-binding</keyword>
<dbReference type="EMBL" id="CARXXK010000004">
    <property type="protein sequence ID" value="CAI6365059.1"/>
    <property type="molecule type" value="Genomic_DNA"/>
</dbReference>
<accession>A0AAV0X996</accession>
<dbReference type="Pfam" id="PF10551">
    <property type="entry name" value="MULE"/>
    <property type="match status" value="1"/>
</dbReference>
<name>A0AAV0X996_9HEMI</name>
<gene>
    <name evidence="3" type="ORF">MEUPH1_LOCUS19813</name>
</gene>
<evidence type="ECO:0000313" key="4">
    <source>
        <dbReference type="Proteomes" id="UP001160148"/>
    </source>
</evidence>
<feature type="domain" description="SWIM-type" evidence="2">
    <location>
        <begin position="529"/>
        <end position="560"/>
    </location>
</feature>
<dbReference type="InterPro" id="IPR007527">
    <property type="entry name" value="Znf_SWIM"/>
</dbReference>
<dbReference type="InterPro" id="IPR018289">
    <property type="entry name" value="MULE_transposase_dom"/>
</dbReference>
<keyword evidence="4" id="KW-1185">Reference proteome</keyword>
<proteinExistence type="predicted"/>
<dbReference type="PANTHER" id="PTHR35385:SF2">
    <property type="entry name" value="PROTEIN B, PUTATIVE-RELATED"/>
    <property type="match status" value="1"/>
</dbReference>
<evidence type="ECO:0000256" key="1">
    <source>
        <dbReference type="PROSITE-ProRule" id="PRU00325"/>
    </source>
</evidence>
<evidence type="ECO:0000259" key="2">
    <source>
        <dbReference type="PROSITE" id="PS50966"/>
    </source>
</evidence>
<evidence type="ECO:0000313" key="3">
    <source>
        <dbReference type="EMBL" id="CAI6365059.1"/>
    </source>
</evidence>
<sequence>MFDLIEIKPGTFRANLLNEDDIKEYIKSYSLKTNTNWCVVSSKISTRFVCRKIFKCHHSSFHKKTPEENKKGKSKNSNCQAKIEILIKLSTKDTKKKDVYVKDGLPAVISIQNDHNHTVVSGEALSYLRPTRDVNIQFEEYFNSGLGISESIKIHEEKIELKHGINSTELANAHMNPKYRTVRYWYDEWKKLNLGPHSGIGVNKKLEEKIYEYEKNNIIVKFQEDPFAITIITPIMQRAHSLNFAKDIAFVDSTASCDSQGHSVTFMLTACGIGAVPLAVMITKGQSSDDYIAAFNLLKEAVPLAFCSQGYPLQFITDDSEAERQALQYVWPDSKSLLCRFHICQSVWRWLFEKKHNIDAADRKILYGQFQACLQAPTIEEAEIAFEIVTGILSNNDAYNIVTKYPQWINYMNNYWKRKELWCIAFRDESMHGHHTNNFSEVNVRIFKDIVLSRNKAYNAVALVDFICTSMEEYYTRRLRNFVNGRHDTARLLFEDQLSRSAYITKDLIESIGDNLYRVIKEHGLSDFYEVNTAVGYCSCIKGKFGSFCKHQAAVFNFYKDKMPNLPAISSESRYLLAKLAFGDAVQEKEFYMPLVPNITHNLSESEILTFDCLPSTSTSTSNTIECPDDTVINDNINMNLEIIQNENLAKEYKEKICSLISNNFSKYQSTSLPILSKCIQRLENVKTATGWDSFLATAGSSISLRHRSRASIRVQPTTVSRRKPGITRGSQRLPVGRPVTGIKKKKIVKRKRNLQENVNLNIPNAKSHGTNH</sequence>
<keyword evidence="1" id="KW-0862">Zinc</keyword>
<keyword evidence="1" id="KW-0863">Zinc-finger</keyword>
<reference evidence="3 4" key="1">
    <citation type="submission" date="2023-01" db="EMBL/GenBank/DDBJ databases">
        <authorList>
            <person name="Whitehead M."/>
        </authorList>
    </citation>
    <scope>NUCLEOTIDE SEQUENCE [LARGE SCALE GENOMIC DNA]</scope>
</reference>
<dbReference type="PANTHER" id="PTHR35385">
    <property type="entry name" value="PROTEIN B, PUTATIVE-RELATED-RELATED"/>
    <property type="match status" value="1"/>
</dbReference>
<organism evidence="3 4">
    <name type="scientific">Macrosiphum euphorbiae</name>
    <name type="common">potato aphid</name>
    <dbReference type="NCBI Taxonomy" id="13131"/>
    <lineage>
        <taxon>Eukaryota</taxon>
        <taxon>Metazoa</taxon>
        <taxon>Ecdysozoa</taxon>
        <taxon>Arthropoda</taxon>
        <taxon>Hexapoda</taxon>
        <taxon>Insecta</taxon>
        <taxon>Pterygota</taxon>
        <taxon>Neoptera</taxon>
        <taxon>Paraneoptera</taxon>
        <taxon>Hemiptera</taxon>
        <taxon>Sternorrhyncha</taxon>
        <taxon>Aphidomorpha</taxon>
        <taxon>Aphidoidea</taxon>
        <taxon>Aphididae</taxon>
        <taxon>Macrosiphini</taxon>
        <taxon>Macrosiphum</taxon>
    </lineage>
</organism>
<dbReference type="PROSITE" id="PS50966">
    <property type="entry name" value="ZF_SWIM"/>
    <property type="match status" value="1"/>
</dbReference>
<dbReference type="GO" id="GO:0008270">
    <property type="term" value="F:zinc ion binding"/>
    <property type="evidence" value="ECO:0007669"/>
    <property type="project" value="UniProtKB-KW"/>
</dbReference>
<comment type="caution">
    <text evidence="3">The sequence shown here is derived from an EMBL/GenBank/DDBJ whole genome shotgun (WGS) entry which is preliminary data.</text>
</comment>
<dbReference type="AlphaFoldDB" id="A0AAV0X996"/>